<dbReference type="InterPro" id="IPR009000">
    <property type="entry name" value="Transl_B-barrel_sf"/>
</dbReference>
<sequence>MDDEVRLQISMPVERDGTDAFLVIVRVLQGNVRPGGTLHSVRDASGEERPADLTVRRIWFYGREIDLLCPGETGRLRISGNVNGGLGHGSVLVGRTSEARRAVPPL</sequence>
<evidence type="ECO:0000313" key="2">
    <source>
        <dbReference type="Proteomes" id="UP000627838"/>
    </source>
</evidence>
<dbReference type="Proteomes" id="UP000627838">
    <property type="component" value="Unassembled WGS sequence"/>
</dbReference>
<comment type="caution">
    <text evidence="1">The sequence shown here is derived from an EMBL/GenBank/DDBJ whole genome shotgun (WGS) entry which is preliminary data.</text>
</comment>
<keyword evidence="2" id="KW-1185">Reference proteome</keyword>
<protein>
    <submittedName>
        <fullName evidence="1">Uncharacterized protein</fullName>
    </submittedName>
</protein>
<proteinExistence type="predicted"/>
<dbReference type="EMBL" id="JADBDZ010000001">
    <property type="protein sequence ID" value="MBE1534586.1"/>
    <property type="molecule type" value="Genomic_DNA"/>
</dbReference>
<evidence type="ECO:0000313" key="1">
    <source>
        <dbReference type="EMBL" id="MBE1534586.1"/>
    </source>
</evidence>
<name>A0ABR9JW42_9ACTN</name>
<organism evidence="1 2">
    <name type="scientific">Actinomadura algeriensis</name>
    <dbReference type="NCBI Taxonomy" id="1679523"/>
    <lineage>
        <taxon>Bacteria</taxon>
        <taxon>Bacillati</taxon>
        <taxon>Actinomycetota</taxon>
        <taxon>Actinomycetes</taxon>
        <taxon>Streptosporangiales</taxon>
        <taxon>Thermomonosporaceae</taxon>
        <taxon>Actinomadura</taxon>
    </lineage>
</organism>
<accession>A0ABR9JW42</accession>
<reference evidence="1 2" key="1">
    <citation type="submission" date="2020-10" db="EMBL/GenBank/DDBJ databases">
        <title>Sequencing the genomes of 1000 actinobacteria strains.</title>
        <authorList>
            <person name="Klenk H.-P."/>
        </authorList>
    </citation>
    <scope>NUCLEOTIDE SEQUENCE [LARGE SCALE GENOMIC DNA]</scope>
    <source>
        <strain evidence="1 2">DSM 46744</strain>
    </source>
</reference>
<dbReference type="SUPFAM" id="SSF50447">
    <property type="entry name" value="Translation proteins"/>
    <property type="match status" value="1"/>
</dbReference>
<dbReference type="RefSeq" id="WP_192760940.1">
    <property type="nucleotide sequence ID" value="NZ_JADBDZ010000001.1"/>
</dbReference>
<gene>
    <name evidence="1" type="ORF">H4W34_004419</name>
</gene>